<dbReference type="AlphaFoldDB" id="A0A0G3H8Y4"/>
<dbReference type="PATRIC" id="fig|136857.5.peg.2367"/>
<reference evidence="3" key="2">
    <citation type="submission" date="2015-05" db="EMBL/GenBank/DDBJ databases">
        <title>Complete genome sequence of Corynebacterium testudinoris DSM 44614, recovered from necrotic lesions in the mouth of a tortoise.</title>
        <authorList>
            <person name="Ruckert C."/>
            <person name="Albersmeier A."/>
            <person name="Winkler A."/>
            <person name="Tauch A."/>
        </authorList>
    </citation>
    <scope>NUCLEOTIDE SEQUENCE [LARGE SCALE GENOMIC DNA]</scope>
    <source>
        <strain evidence="3">DSM 44614</strain>
    </source>
</reference>
<evidence type="ECO:0000256" key="1">
    <source>
        <dbReference type="SAM" id="MobiDB-lite"/>
    </source>
</evidence>
<dbReference type="CDD" id="cd21904">
    <property type="entry name" value="TtfA-like"/>
    <property type="match status" value="1"/>
</dbReference>
<organism evidence="2 3">
    <name type="scientific">Corynebacterium testudinoris</name>
    <dbReference type="NCBI Taxonomy" id="136857"/>
    <lineage>
        <taxon>Bacteria</taxon>
        <taxon>Bacillati</taxon>
        <taxon>Actinomycetota</taxon>
        <taxon>Actinomycetes</taxon>
        <taxon>Mycobacteriales</taxon>
        <taxon>Corynebacteriaceae</taxon>
        <taxon>Corynebacterium</taxon>
    </lineage>
</organism>
<evidence type="ECO:0000313" key="3">
    <source>
        <dbReference type="Proteomes" id="UP000035540"/>
    </source>
</evidence>
<sequence>MATFAFLFAAVALLAAAALWYLDSLQRRGTEPTDELAAPEQPRSTLNLPGSLRRERKAWAEEHGFDFARSDEYLNDEWSRGVASAGAVAKDIVSGHAYGHELLLMDLGGVNVMAMRRGSASDVVVDIRRGEVVSDSEDLFQATQVGEFRIFATDSGVAQRLVDQRVTTALEVMPDTVTAVWMEADWVLAQTERGTHAAQWDEMLAPLALLADAAHALPPRATATQVLNLDGLDPTRQMPAAGAPGFTLVEQSRLVTEAEPVVQRPEEPLTLPTRMQPVARGVVKHSDVGTDTVNPIGDGTAPTQRGAGMPRDLSKGSSIFGDGAN</sequence>
<dbReference type="InterPro" id="IPR049726">
    <property type="entry name" value="TtfA-like_core"/>
</dbReference>
<feature type="region of interest" description="Disordered" evidence="1">
    <location>
        <begin position="287"/>
        <end position="325"/>
    </location>
</feature>
<gene>
    <name evidence="2" type="ORF">CTEST_11985</name>
</gene>
<dbReference type="EMBL" id="CP011545">
    <property type="protein sequence ID" value="AKK09804.1"/>
    <property type="molecule type" value="Genomic_DNA"/>
</dbReference>
<protein>
    <recommendedName>
        <fullName evidence="4">Secreted protein</fullName>
    </recommendedName>
</protein>
<name>A0A0G3H8Y4_9CORY</name>
<evidence type="ECO:0008006" key="4">
    <source>
        <dbReference type="Google" id="ProtNLM"/>
    </source>
</evidence>
<dbReference type="KEGG" id="cted:CTEST_11985"/>
<dbReference type="RefSeq" id="WP_236686094.1">
    <property type="nucleotide sequence ID" value="NZ_CP011545.1"/>
</dbReference>
<proteinExistence type="predicted"/>
<accession>A0A0G3H8Y4</accession>
<evidence type="ECO:0000313" key="2">
    <source>
        <dbReference type="EMBL" id="AKK09804.1"/>
    </source>
</evidence>
<dbReference type="Proteomes" id="UP000035540">
    <property type="component" value="Chromosome"/>
</dbReference>
<keyword evidence="3" id="KW-1185">Reference proteome</keyword>
<dbReference type="STRING" id="136857.CTEST_11985"/>
<reference evidence="2 3" key="1">
    <citation type="journal article" date="2015" name="Genome Announc.">
        <title>Complete Genome Sequence of the Type Strain Corynebacterium testudinoris DSM 44614, Recovered from Necrotic Lesions in the Mouth of a Tortoise.</title>
        <authorList>
            <person name="Ruckert C."/>
            <person name="Kriete M."/>
            <person name="Jaenicke S."/>
            <person name="Winkler A."/>
            <person name="Tauch A."/>
        </authorList>
    </citation>
    <scope>NUCLEOTIDE SEQUENCE [LARGE SCALE GENOMIC DNA]</scope>
    <source>
        <strain evidence="2 3">DSM 44614</strain>
    </source>
</reference>